<dbReference type="AlphaFoldDB" id="A0A2U2PM49"/>
<organism evidence="2 3">
    <name type="scientific">Pararcticibacter amylolyticus</name>
    <dbReference type="NCBI Taxonomy" id="2173175"/>
    <lineage>
        <taxon>Bacteria</taxon>
        <taxon>Pseudomonadati</taxon>
        <taxon>Bacteroidota</taxon>
        <taxon>Sphingobacteriia</taxon>
        <taxon>Sphingobacteriales</taxon>
        <taxon>Sphingobacteriaceae</taxon>
        <taxon>Pararcticibacter</taxon>
    </lineage>
</organism>
<dbReference type="Proteomes" id="UP000245647">
    <property type="component" value="Unassembled WGS sequence"/>
</dbReference>
<dbReference type="EMBL" id="QEAS01000001">
    <property type="protein sequence ID" value="PWG82342.1"/>
    <property type="molecule type" value="Genomic_DNA"/>
</dbReference>
<keyword evidence="1" id="KW-0472">Membrane</keyword>
<comment type="caution">
    <text evidence="2">The sequence shown here is derived from an EMBL/GenBank/DDBJ whole genome shotgun (WGS) entry which is preliminary data.</text>
</comment>
<gene>
    <name evidence="2" type="ORF">DDR33_00265</name>
</gene>
<feature type="transmembrane region" description="Helical" evidence="1">
    <location>
        <begin position="6"/>
        <end position="24"/>
    </location>
</feature>
<evidence type="ECO:0000313" key="2">
    <source>
        <dbReference type="EMBL" id="PWG82342.1"/>
    </source>
</evidence>
<reference evidence="2 3" key="1">
    <citation type="submission" date="2018-04" db="EMBL/GenBank/DDBJ databases">
        <title>Pedobacter chongqingensis sp. nov., isolated from a rottenly hemp rope.</title>
        <authorList>
            <person name="Cai Y."/>
        </authorList>
    </citation>
    <scope>NUCLEOTIDE SEQUENCE [LARGE SCALE GENOMIC DNA]</scope>
    <source>
        <strain evidence="2 3">FJ4-8</strain>
    </source>
</reference>
<evidence type="ECO:0000313" key="3">
    <source>
        <dbReference type="Proteomes" id="UP000245647"/>
    </source>
</evidence>
<dbReference type="Pfam" id="PF12669">
    <property type="entry name" value="FeoB_associated"/>
    <property type="match status" value="1"/>
</dbReference>
<dbReference type="RefSeq" id="WP_109413761.1">
    <property type="nucleotide sequence ID" value="NZ_QEAS01000001.1"/>
</dbReference>
<keyword evidence="1" id="KW-0812">Transmembrane</keyword>
<proteinExistence type="predicted"/>
<sequence length="56" mass="6015">MGAQEIIVTGLFIIALGYIIRIIYRNLNSKKGCASGCGKCGVDFSGIQPSRPVKEK</sequence>
<keyword evidence="1" id="KW-1133">Transmembrane helix</keyword>
<evidence type="ECO:0000256" key="1">
    <source>
        <dbReference type="SAM" id="Phobius"/>
    </source>
</evidence>
<accession>A0A2U2PM49</accession>
<protein>
    <submittedName>
        <fullName evidence="2">FeoB-associated Cys-rich membrane protein</fullName>
    </submittedName>
</protein>
<keyword evidence="3" id="KW-1185">Reference proteome</keyword>
<name>A0A2U2PM49_9SPHI</name>